<dbReference type="CDD" id="cd06261">
    <property type="entry name" value="TM_PBP2"/>
    <property type="match status" value="1"/>
</dbReference>
<evidence type="ECO:0000256" key="4">
    <source>
        <dbReference type="ARBA" id="ARBA00022692"/>
    </source>
</evidence>
<keyword evidence="5 7" id="KW-1133">Transmembrane helix</keyword>
<evidence type="ECO:0000256" key="7">
    <source>
        <dbReference type="RuleBase" id="RU363032"/>
    </source>
</evidence>
<dbReference type="AlphaFoldDB" id="D3F1T0"/>
<keyword evidence="10" id="KW-1185">Reference proteome</keyword>
<comment type="similarity">
    <text evidence="7">Belongs to the binding-protein-dependent transport system permease family.</text>
</comment>
<dbReference type="InterPro" id="IPR035906">
    <property type="entry name" value="MetI-like_sf"/>
</dbReference>
<name>D3F1T0_CONWI</name>
<protein>
    <submittedName>
        <fullName evidence="9">Binding-protein-dependent transport systems inner membrane component</fullName>
    </submittedName>
</protein>
<dbReference type="Pfam" id="PF00528">
    <property type="entry name" value="BPD_transp_1"/>
    <property type="match status" value="1"/>
</dbReference>
<evidence type="ECO:0000256" key="2">
    <source>
        <dbReference type="ARBA" id="ARBA00022448"/>
    </source>
</evidence>
<dbReference type="RefSeq" id="WP_012937162.1">
    <property type="nucleotide sequence ID" value="NC_013739.1"/>
</dbReference>
<dbReference type="Gene3D" id="1.10.3720.10">
    <property type="entry name" value="MetI-like"/>
    <property type="match status" value="1"/>
</dbReference>
<sequence length="313" mass="33546" precursor="true">MRTFILGRLATLVLICLAASFLVFLSLHLAPGSPENFLVRGNSVTAETLRAVRAQYSLDDPFIVQYWNWLTNAVQGDFGRSLQFRQSVSGLIESRLPTTLFLVGYAALLIFVVGIGLGVLAAVKRGTVNSIVLVVTSIGTATPAFVAAIFLVTIFSVKLGWFPAFGNGSGFLDRVWHLTLPAIALAISSVALVARATRSAMESELNAEYVETARARGVPERAVIWRHAFRNALGPIATLAGLLVSSLLVITTLVETVFGLSGVGSLLVQAVNAKDFPVVQAGVLLIVGAFVVTNAIVDIAYPWIDPRVRGRKR</sequence>
<keyword evidence="6 7" id="KW-0472">Membrane</keyword>
<dbReference type="PANTHER" id="PTHR43163:SF2">
    <property type="entry name" value="ABC TRANSPORTER PERMEASE PROTEIN"/>
    <property type="match status" value="1"/>
</dbReference>
<reference evidence="9 10" key="1">
    <citation type="journal article" date="2010" name="Stand. Genomic Sci.">
        <title>Complete genome sequence of Conexibacter woesei type strain (ID131577).</title>
        <authorList>
            <person name="Pukall R."/>
            <person name="Lapidus A."/>
            <person name="Glavina Del Rio T."/>
            <person name="Copeland A."/>
            <person name="Tice H."/>
            <person name="Cheng J.-F."/>
            <person name="Lucas S."/>
            <person name="Chen F."/>
            <person name="Nolan M."/>
            <person name="Bruce D."/>
            <person name="Goodwin L."/>
            <person name="Pitluck S."/>
            <person name="Mavromatis K."/>
            <person name="Ivanova N."/>
            <person name="Ovchinnikova G."/>
            <person name="Pati A."/>
            <person name="Chen A."/>
            <person name="Palaniappan K."/>
            <person name="Land M."/>
            <person name="Hauser L."/>
            <person name="Chang Y.-J."/>
            <person name="Jeffries C.D."/>
            <person name="Chain P."/>
            <person name="Meincke L."/>
            <person name="Sims D."/>
            <person name="Brettin T."/>
            <person name="Detter J.C."/>
            <person name="Rohde M."/>
            <person name="Goeker M."/>
            <person name="Bristow J."/>
            <person name="Eisen J.A."/>
            <person name="Markowitz V."/>
            <person name="Kyrpides N.C."/>
            <person name="Klenk H.-P."/>
            <person name="Hugenholtz P."/>
        </authorList>
    </citation>
    <scope>NUCLEOTIDE SEQUENCE [LARGE SCALE GENOMIC DNA]</scope>
    <source>
        <strain evidence="10">DSM 14684 / CIP 108061 / JCM 11494 / NBRC 100937 / ID131577</strain>
    </source>
</reference>
<dbReference type="GO" id="GO:0005886">
    <property type="term" value="C:plasma membrane"/>
    <property type="evidence" value="ECO:0007669"/>
    <property type="project" value="UniProtKB-SubCell"/>
</dbReference>
<organism evidence="9 10">
    <name type="scientific">Conexibacter woesei (strain DSM 14684 / CCUG 47730 / CIP 108061 / JCM 11494 / NBRC 100937 / ID131577)</name>
    <dbReference type="NCBI Taxonomy" id="469383"/>
    <lineage>
        <taxon>Bacteria</taxon>
        <taxon>Bacillati</taxon>
        <taxon>Actinomycetota</taxon>
        <taxon>Thermoleophilia</taxon>
        <taxon>Solirubrobacterales</taxon>
        <taxon>Conexibacteraceae</taxon>
        <taxon>Conexibacter</taxon>
    </lineage>
</organism>
<gene>
    <name evidence="9" type="ordered locus">Cwoe_5710</name>
</gene>
<feature type="transmembrane region" description="Helical" evidence="7">
    <location>
        <begin position="278"/>
        <end position="304"/>
    </location>
</feature>
<keyword evidence="4 7" id="KW-0812">Transmembrane</keyword>
<feature type="transmembrane region" description="Helical" evidence="7">
    <location>
        <begin position="100"/>
        <end position="123"/>
    </location>
</feature>
<comment type="subcellular location">
    <subcellularLocation>
        <location evidence="1 7">Cell membrane</location>
        <topology evidence="1 7">Multi-pass membrane protein</topology>
    </subcellularLocation>
</comment>
<dbReference type="EMBL" id="CP001854">
    <property type="protein sequence ID" value="ADB54111.1"/>
    <property type="molecule type" value="Genomic_DNA"/>
</dbReference>
<dbReference type="OrthoDB" id="3543764at2"/>
<dbReference type="PROSITE" id="PS50928">
    <property type="entry name" value="ABC_TM1"/>
    <property type="match status" value="1"/>
</dbReference>
<dbReference type="Proteomes" id="UP000008229">
    <property type="component" value="Chromosome"/>
</dbReference>
<dbReference type="PANTHER" id="PTHR43163">
    <property type="entry name" value="DIPEPTIDE TRANSPORT SYSTEM PERMEASE PROTEIN DPPB-RELATED"/>
    <property type="match status" value="1"/>
</dbReference>
<dbReference type="eggNOG" id="COG0601">
    <property type="taxonomic scope" value="Bacteria"/>
</dbReference>
<dbReference type="GO" id="GO:0055085">
    <property type="term" value="P:transmembrane transport"/>
    <property type="evidence" value="ECO:0007669"/>
    <property type="project" value="InterPro"/>
</dbReference>
<reference evidence="10" key="2">
    <citation type="submission" date="2010-01" db="EMBL/GenBank/DDBJ databases">
        <title>The complete genome of Conexibacter woesei DSM 14684.</title>
        <authorList>
            <consortium name="US DOE Joint Genome Institute (JGI-PGF)"/>
            <person name="Lucas S."/>
            <person name="Copeland A."/>
            <person name="Lapidus A."/>
            <person name="Glavina del Rio T."/>
            <person name="Dalin E."/>
            <person name="Tice H."/>
            <person name="Bruce D."/>
            <person name="Goodwin L."/>
            <person name="Pitluck S."/>
            <person name="Kyrpides N."/>
            <person name="Mavromatis K."/>
            <person name="Ivanova N."/>
            <person name="Mikhailova N."/>
            <person name="Chertkov O."/>
            <person name="Brettin T."/>
            <person name="Detter J.C."/>
            <person name="Han C."/>
            <person name="Larimer F."/>
            <person name="Land M."/>
            <person name="Hauser L."/>
            <person name="Markowitz V."/>
            <person name="Cheng J.-F."/>
            <person name="Hugenholtz P."/>
            <person name="Woyke T."/>
            <person name="Wu D."/>
            <person name="Pukall R."/>
            <person name="Steenblock K."/>
            <person name="Schneider S."/>
            <person name="Klenk H.-P."/>
            <person name="Eisen J.A."/>
        </authorList>
    </citation>
    <scope>NUCLEOTIDE SEQUENCE [LARGE SCALE GENOMIC DNA]</scope>
    <source>
        <strain evidence="10">DSM 14684 / CIP 108061 / JCM 11494 / NBRC 100937 / ID131577</strain>
    </source>
</reference>
<dbReference type="HOGENOM" id="CLU_036879_0_1_11"/>
<dbReference type="InterPro" id="IPR045621">
    <property type="entry name" value="BPD_transp_1_N"/>
</dbReference>
<dbReference type="STRING" id="469383.Cwoe_5710"/>
<evidence type="ECO:0000256" key="6">
    <source>
        <dbReference type="ARBA" id="ARBA00023136"/>
    </source>
</evidence>
<feature type="transmembrane region" description="Helical" evidence="7">
    <location>
        <begin position="236"/>
        <end position="258"/>
    </location>
</feature>
<evidence type="ECO:0000313" key="9">
    <source>
        <dbReference type="EMBL" id="ADB54111.1"/>
    </source>
</evidence>
<feature type="transmembrane region" description="Helical" evidence="7">
    <location>
        <begin position="175"/>
        <end position="194"/>
    </location>
</feature>
<evidence type="ECO:0000256" key="3">
    <source>
        <dbReference type="ARBA" id="ARBA00022475"/>
    </source>
</evidence>
<dbReference type="KEGG" id="cwo:Cwoe_5710"/>
<feature type="domain" description="ABC transmembrane type-1" evidence="8">
    <location>
        <begin position="96"/>
        <end position="297"/>
    </location>
</feature>
<keyword evidence="3" id="KW-1003">Cell membrane</keyword>
<evidence type="ECO:0000256" key="5">
    <source>
        <dbReference type="ARBA" id="ARBA00022989"/>
    </source>
</evidence>
<evidence type="ECO:0000256" key="1">
    <source>
        <dbReference type="ARBA" id="ARBA00004651"/>
    </source>
</evidence>
<evidence type="ECO:0000313" key="10">
    <source>
        <dbReference type="Proteomes" id="UP000008229"/>
    </source>
</evidence>
<feature type="transmembrane region" description="Helical" evidence="7">
    <location>
        <begin position="130"/>
        <end position="155"/>
    </location>
</feature>
<dbReference type="InterPro" id="IPR000515">
    <property type="entry name" value="MetI-like"/>
</dbReference>
<proteinExistence type="inferred from homology"/>
<dbReference type="SUPFAM" id="SSF161098">
    <property type="entry name" value="MetI-like"/>
    <property type="match status" value="1"/>
</dbReference>
<keyword evidence="2 7" id="KW-0813">Transport</keyword>
<dbReference type="Pfam" id="PF19300">
    <property type="entry name" value="BPD_transp_1_N"/>
    <property type="match status" value="1"/>
</dbReference>
<accession>D3F1T0</accession>
<evidence type="ECO:0000259" key="8">
    <source>
        <dbReference type="PROSITE" id="PS50928"/>
    </source>
</evidence>